<evidence type="ECO:0000256" key="2">
    <source>
        <dbReference type="SAM" id="SignalP"/>
    </source>
</evidence>
<evidence type="ECO:0000259" key="3">
    <source>
        <dbReference type="Pfam" id="PF13472"/>
    </source>
</evidence>
<protein>
    <submittedName>
        <fullName evidence="4">SGNH family lipase</fullName>
    </submittedName>
</protein>
<proteinExistence type="predicted"/>
<name>A0ABP7U046_9PSEU</name>
<dbReference type="CDD" id="cd01823">
    <property type="entry name" value="SEST_like"/>
    <property type="match status" value="1"/>
</dbReference>
<dbReference type="Gene3D" id="3.40.50.1110">
    <property type="entry name" value="SGNH hydrolase"/>
    <property type="match status" value="1"/>
</dbReference>
<dbReference type="InterPro" id="IPR036514">
    <property type="entry name" value="SGNH_hydro_sf"/>
</dbReference>
<keyword evidence="5" id="KW-1185">Reference proteome</keyword>
<feature type="compositionally biased region" description="Basic and acidic residues" evidence="1">
    <location>
        <begin position="53"/>
        <end position="69"/>
    </location>
</feature>
<comment type="caution">
    <text evidence="4">The sequence shown here is derived from an EMBL/GenBank/DDBJ whole genome shotgun (WGS) entry which is preliminary data.</text>
</comment>
<dbReference type="SUPFAM" id="SSF52266">
    <property type="entry name" value="SGNH hydrolase"/>
    <property type="match status" value="1"/>
</dbReference>
<feature type="domain" description="SGNH hydrolase-type esterase" evidence="3">
    <location>
        <begin position="32"/>
        <end position="335"/>
    </location>
</feature>
<feature type="chain" id="PRO_5045788853" evidence="2">
    <location>
        <begin position="22"/>
        <end position="436"/>
    </location>
</feature>
<dbReference type="PANTHER" id="PTHR37981:SF1">
    <property type="entry name" value="SGNH HYDROLASE-TYPE ESTERASE DOMAIN-CONTAINING PROTEIN"/>
    <property type="match status" value="1"/>
</dbReference>
<reference evidence="5" key="1">
    <citation type="journal article" date="2019" name="Int. J. Syst. Evol. Microbiol.">
        <title>The Global Catalogue of Microorganisms (GCM) 10K type strain sequencing project: providing services to taxonomists for standard genome sequencing and annotation.</title>
        <authorList>
            <consortium name="The Broad Institute Genomics Platform"/>
            <consortium name="The Broad Institute Genome Sequencing Center for Infectious Disease"/>
            <person name="Wu L."/>
            <person name="Ma J."/>
        </authorList>
    </citation>
    <scope>NUCLEOTIDE SEQUENCE [LARGE SCALE GENOMIC DNA]</scope>
    <source>
        <strain evidence="5">JCM 17342</strain>
    </source>
</reference>
<dbReference type="InterPro" id="IPR037460">
    <property type="entry name" value="SEST-like"/>
</dbReference>
<evidence type="ECO:0000256" key="1">
    <source>
        <dbReference type="SAM" id="MobiDB-lite"/>
    </source>
</evidence>
<accession>A0ABP7U046</accession>
<sequence length="436" mass="48450">MRSFMVAVCVLSLLSAPESAAAQPAPTRTWLVLGDSYSSGEGVQNTATPSEHQPPESGERVRDCRRADGTEGNASSWAPTAYRMVAAELRVSRMDFLACTGAISDEIPGQIAEARKRFGVDKWDIVTFSVGGNNIRFADIIKDCIGIRLTWRAFVDQPVGCKITTDQLRARVDVLAGRAGITQDQYRGETTLPQIYKKVAEHVKPGGHVIVLGYPNIIEDTAEWPLMSIPPWLVKVRKFSCGLFLRNDVPLLRAGATYLNQRIQDVVREADLKHEDAGIRFDFLDISQKPYEDPSTGRHSICTDDPWLHGVKIDGEVPDLYFKKSFHPNQSGYDATGKVLADHLRARLKADEVVRSCPLVGFTPNSDDSAFEISSAGVPCDEVESMLREARRTTGFSNSFRVNGFDCRVTGVNTEGMITRIFRCGKDRSWFTFHRE</sequence>
<feature type="compositionally biased region" description="Polar residues" evidence="1">
    <location>
        <begin position="40"/>
        <end position="51"/>
    </location>
</feature>
<dbReference type="Pfam" id="PF13472">
    <property type="entry name" value="Lipase_GDSL_2"/>
    <property type="match status" value="1"/>
</dbReference>
<evidence type="ECO:0000313" key="4">
    <source>
        <dbReference type="EMBL" id="GAA4033756.1"/>
    </source>
</evidence>
<dbReference type="PANTHER" id="PTHR37981">
    <property type="entry name" value="LIPASE 2"/>
    <property type="match status" value="1"/>
</dbReference>
<dbReference type="EMBL" id="BAABAL010000024">
    <property type="protein sequence ID" value="GAA4033756.1"/>
    <property type="molecule type" value="Genomic_DNA"/>
</dbReference>
<keyword evidence="2" id="KW-0732">Signal</keyword>
<evidence type="ECO:0000313" key="5">
    <source>
        <dbReference type="Proteomes" id="UP001501747"/>
    </source>
</evidence>
<dbReference type="InterPro" id="IPR013830">
    <property type="entry name" value="SGNH_hydro"/>
</dbReference>
<dbReference type="Proteomes" id="UP001501747">
    <property type="component" value="Unassembled WGS sequence"/>
</dbReference>
<organism evidence="4 5">
    <name type="scientific">Allokutzneria multivorans</name>
    <dbReference type="NCBI Taxonomy" id="1142134"/>
    <lineage>
        <taxon>Bacteria</taxon>
        <taxon>Bacillati</taxon>
        <taxon>Actinomycetota</taxon>
        <taxon>Actinomycetes</taxon>
        <taxon>Pseudonocardiales</taxon>
        <taxon>Pseudonocardiaceae</taxon>
        <taxon>Allokutzneria</taxon>
    </lineage>
</organism>
<feature type="signal peptide" evidence="2">
    <location>
        <begin position="1"/>
        <end position="21"/>
    </location>
</feature>
<dbReference type="RefSeq" id="WP_344884609.1">
    <property type="nucleotide sequence ID" value="NZ_BAABAL010000024.1"/>
</dbReference>
<feature type="region of interest" description="Disordered" evidence="1">
    <location>
        <begin position="40"/>
        <end position="74"/>
    </location>
</feature>
<gene>
    <name evidence="4" type="ORF">GCM10022247_68500</name>
</gene>